<evidence type="ECO:0000313" key="2">
    <source>
        <dbReference type="EMBL" id="GGY91585.1"/>
    </source>
</evidence>
<feature type="transmembrane region" description="Helical" evidence="1">
    <location>
        <begin position="172"/>
        <end position="194"/>
    </location>
</feature>
<keyword evidence="1" id="KW-1133">Transmembrane helix</keyword>
<dbReference type="AlphaFoldDB" id="A0A918P8Z7"/>
<proteinExistence type="predicted"/>
<evidence type="ECO:0000256" key="1">
    <source>
        <dbReference type="SAM" id="Phobius"/>
    </source>
</evidence>
<name>A0A918P8Z7_9SPHN</name>
<organism evidence="2 3">
    <name type="scientific">Novosphingobium colocasiae</name>
    <dbReference type="NCBI Taxonomy" id="1256513"/>
    <lineage>
        <taxon>Bacteria</taxon>
        <taxon>Pseudomonadati</taxon>
        <taxon>Pseudomonadota</taxon>
        <taxon>Alphaproteobacteria</taxon>
        <taxon>Sphingomonadales</taxon>
        <taxon>Sphingomonadaceae</taxon>
        <taxon>Novosphingobium</taxon>
    </lineage>
</organism>
<feature type="transmembrane region" description="Helical" evidence="1">
    <location>
        <begin position="138"/>
        <end position="160"/>
    </location>
</feature>
<protein>
    <submittedName>
        <fullName evidence="2">Uncharacterized protein</fullName>
    </submittedName>
</protein>
<keyword evidence="1" id="KW-0472">Membrane</keyword>
<evidence type="ECO:0000313" key="3">
    <source>
        <dbReference type="Proteomes" id="UP000648075"/>
    </source>
</evidence>
<comment type="caution">
    <text evidence="2">The sequence shown here is derived from an EMBL/GenBank/DDBJ whole genome shotgun (WGS) entry which is preliminary data.</text>
</comment>
<feature type="transmembrane region" description="Helical" evidence="1">
    <location>
        <begin position="59"/>
        <end position="80"/>
    </location>
</feature>
<reference evidence="2" key="2">
    <citation type="submission" date="2020-09" db="EMBL/GenBank/DDBJ databases">
        <authorList>
            <person name="Sun Q."/>
            <person name="Kim S."/>
        </authorList>
    </citation>
    <scope>NUCLEOTIDE SEQUENCE</scope>
    <source>
        <strain evidence="2">KCTC 32255</strain>
    </source>
</reference>
<dbReference type="EMBL" id="BMZA01000001">
    <property type="protein sequence ID" value="GGY91585.1"/>
    <property type="molecule type" value="Genomic_DNA"/>
</dbReference>
<feature type="transmembrane region" description="Helical" evidence="1">
    <location>
        <begin position="206"/>
        <end position="225"/>
    </location>
</feature>
<accession>A0A918P8Z7</accession>
<dbReference type="RefSeq" id="WP_189619304.1">
    <property type="nucleotide sequence ID" value="NZ_BMZA01000001.1"/>
</dbReference>
<reference evidence="2" key="1">
    <citation type="journal article" date="2014" name="Int. J. Syst. Evol. Microbiol.">
        <title>Complete genome sequence of Corynebacterium casei LMG S-19264T (=DSM 44701T), isolated from a smear-ripened cheese.</title>
        <authorList>
            <consortium name="US DOE Joint Genome Institute (JGI-PGF)"/>
            <person name="Walter F."/>
            <person name="Albersmeier A."/>
            <person name="Kalinowski J."/>
            <person name="Ruckert C."/>
        </authorList>
    </citation>
    <scope>NUCLEOTIDE SEQUENCE</scope>
    <source>
        <strain evidence="2">KCTC 32255</strain>
    </source>
</reference>
<gene>
    <name evidence="2" type="ORF">GCM10011614_02860</name>
</gene>
<feature type="transmembrane region" description="Helical" evidence="1">
    <location>
        <begin position="92"/>
        <end position="118"/>
    </location>
</feature>
<feature type="transmembrane region" description="Helical" evidence="1">
    <location>
        <begin position="9"/>
        <end position="28"/>
    </location>
</feature>
<keyword evidence="3" id="KW-1185">Reference proteome</keyword>
<dbReference type="Proteomes" id="UP000648075">
    <property type="component" value="Unassembled WGS sequence"/>
</dbReference>
<keyword evidence="1" id="KW-0812">Transmembrane</keyword>
<sequence length="242" mass="27482">MNPYRYGRFLGWTGIIMLVGTIVFWAILGQNIPPYSPALSADQFAAQIRAHQGQIRLGMIGQLAISGMWLTWGIAIAMVMRAIEKENGDNDILSTLQIWGAGFTTLVFIVPCSAWLAVAYRPDVMDPRTLQMMFDFGWMMFDCSYALTTLQIIAWGVCVLQDKRETPLYPGWAVWFSMFVVVSFALETFMPLVYDGPFSRSGLVNYYVEFGLFFVMWIVIAVYTLKALTRLQLEHLANHART</sequence>